<evidence type="ECO:0000256" key="3">
    <source>
        <dbReference type="ARBA" id="ARBA00022764"/>
    </source>
</evidence>
<organism evidence="8 9">
    <name type="scientific">Adhaeribacter rhizoryzae</name>
    <dbReference type="NCBI Taxonomy" id="2607907"/>
    <lineage>
        <taxon>Bacteria</taxon>
        <taxon>Pseudomonadati</taxon>
        <taxon>Bacteroidota</taxon>
        <taxon>Cytophagia</taxon>
        <taxon>Cytophagales</taxon>
        <taxon>Hymenobacteraceae</taxon>
        <taxon>Adhaeribacter</taxon>
    </lineage>
</organism>
<feature type="signal peptide" evidence="5">
    <location>
        <begin position="1"/>
        <end position="22"/>
    </location>
</feature>
<evidence type="ECO:0000256" key="1">
    <source>
        <dbReference type="ARBA" id="ARBA00004418"/>
    </source>
</evidence>
<keyword evidence="4" id="KW-0456">Lyase</keyword>
<dbReference type="InterPro" id="IPR012480">
    <property type="entry name" value="Hepar_II_III_C"/>
</dbReference>
<reference evidence="8 9" key="1">
    <citation type="submission" date="2019-09" db="EMBL/GenBank/DDBJ databases">
        <title>Genome sequence and assembly of Adhaeribacter sp.</title>
        <authorList>
            <person name="Chhetri G."/>
        </authorList>
    </citation>
    <scope>NUCLEOTIDE SEQUENCE [LARGE SCALE GENOMIC DNA]</scope>
    <source>
        <strain evidence="8 9">DK36</strain>
    </source>
</reference>
<keyword evidence="3" id="KW-0574">Periplasm</keyword>
<keyword evidence="9" id="KW-1185">Reference proteome</keyword>
<feature type="domain" description="Heparinase II/III-like C-terminal" evidence="6">
    <location>
        <begin position="402"/>
        <end position="557"/>
    </location>
</feature>
<comment type="subcellular location">
    <subcellularLocation>
        <location evidence="1">Periplasm</location>
    </subcellularLocation>
</comment>
<dbReference type="PANTHER" id="PTHR39210">
    <property type="entry name" value="HEPARIN-SULFATE LYASE"/>
    <property type="match status" value="1"/>
</dbReference>
<evidence type="ECO:0000313" key="8">
    <source>
        <dbReference type="EMBL" id="KAA5546410.1"/>
    </source>
</evidence>
<dbReference type="GO" id="GO:0042597">
    <property type="term" value="C:periplasmic space"/>
    <property type="evidence" value="ECO:0007669"/>
    <property type="project" value="UniProtKB-SubCell"/>
</dbReference>
<evidence type="ECO:0000256" key="4">
    <source>
        <dbReference type="ARBA" id="ARBA00023239"/>
    </source>
</evidence>
<evidence type="ECO:0000256" key="5">
    <source>
        <dbReference type="SAM" id="SignalP"/>
    </source>
</evidence>
<dbReference type="NCBIfam" id="TIGR04183">
    <property type="entry name" value="Por_Secre_tail"/>
    <property type="match status" value="1"/>
</dbReference>
<feature type="domain" description="Secretion system C-terminal sorting" evidence="7">
    <location>
        <begin position="908"/>
        <end position="983"/>
    </location>
</feature>
<dbReference type="Proteomes" id="UP000323426">
    <property type="component" value="Unassembled WGS sequence"/>
</dbReference>
<feature type="chain" id="PRO_5024322651" evidence="5">
    <location>
        <begin position="23"/>
        <end position="985"/>
    </location>
</feature>
<sequence length="985" mass="108156">MPLKIYIYTIFLSLLFCFRVSAQTNGSWLPPGADLSYPRTLLKAGQIAPVQNSLTTATKLTIYSGVYNSINTTPPSGNTSSDERRTRATFAKNTAFVILMDRKPAGGSLTTLLPEDRIKFVSNVKSLLENINPAVEVVTGYTNWQWRSKELIDYMIAYDLLRGAGENETTLAAGKVKLQEFAGNLYNQSVTGYMGFYYFYNNIKNNHALMTAAALGLSAVVLNDATSTTAAQKPLNWINNGLYNIDNVLWRDAKRQSDSTGVAGYAEGPYYFKYAFLNVLPFVRAMGNFLPDGRNRYTYNGISRSIRNPYYDPKYDLLYDWMSAILMPDGRYPALEDSYVDMGMPELALAGKSKYVQPLHLKNLAANQLNSLTEQLRDLTVDMRAAYLAANIEPSAAANNTLTVLPKSGNLVFRSGNDSLANYLHLYGKHGLAQSVTGGHNHGDASSFILHAKGQLLALDAGYLSSSYRDSVGKATNHNLILVDGAGPAIGTDGTTNDAEAFIQNTFNTKQLAYGEVRTAYLGANITRKTLQVRKNYYLIADFVNATAAHNYTWQLHGYGLEGGTTATGTFTDNLATQQEGIWQKKGVNLKAHVTATGSADAYTKGTNIHEVTYNKSEKHTTLLVQKNGVTQTQFLSLLYPYTSNAATVATTSTANSAALATTDSGYKDIAWAQADTSFTTYRNSNNLPDVRSDARLTLFSLDASNIFSQAFVEQGTALQYGENQVLQSTQRANISWQKTDLTRYEGYVSRNTTLTLALTAPPATVVGANITDYSYNTTTSTLNIEFSGPSTFGVITQNNALPVRLINFKAARQGQNIKISWQTAVENQNAGFTILRKTEGEKEFRQIGFVVGKGNSQTLSHYYLEDKAAPAGINYYQLIQTDFDGKAQNSPVVAVQGLNYLAPELTVFPVPASEYLRVNLRGVAADKELRLQLFTLNGEVVLHQKFAHETSLAISKLKPGLYYLQVIDTNGQIITAGKKIIINH</sequence>
<evidence type="ECO:0000256" key="2">
    <source>
        <dbReference type="ARBA" id="ARBA00022729"/>
    </source>
</evidence>
<dbReference type="RefSeq" id="WP_150088458.1">
    <property type="nucleotide sequence ID" value="NZ_VWSF01000007.1"/>
</dbReference>
<comment type="caution">
    <text evidence="8">The sequence shown here is derived from an EMBL/GenBank/DDBJ whole genome shotgun (WGS) entry which is preliminary data.</text>
</comment>
<accession>A0A5M6DJJ2</accession>
<dbReference type="GO" id="GO:0016829">
    <property type="term" value="F:lyase activity"/>
    <property type="evidence" value="ECO:0007669"/>
    <property type="project" value="UniProtKB-KW"/>
</dbReference>
<dbReference type="InterPro" id="IPR008929">
    <property type="entry name" value="Chondroitin_lyas"/>
</dbReference>
<dbReference type="Gene3D" id="2.70.98.70">
    <property type="match status" value="1"/>
</dbReference>
<evidence type="ECO:0000259" key="6">
    <source>
        <dbReference type="Pfam" id="PF07940"/>
    </source>
</evidence>
<dbReference type="Pfam" id="PF07940">
    <property type="entry name" value="Hepar_II_III_C"/>
    <property type="match status" value="1"/>
</dbReference>
<dbReference type="InterPro" id="IPR026444">
    <property type="entry name" value="Secre_tail"/>
</dbReference>
<evidence type="ECO:0000259" key="7">
    <source>
        <dbReference type="Pfam" id="PF18962"/>
    </source>
</evidence>
<dbReference type="EMBL" id="VWSF01000007">
    <property type="protein sequence ID" value="KAA5546410.1"/>
    <property type="molecule type" value="Genomic_DNA"/>
</dbReference>
<dbReference type="PANTHER" id="PTHR39210:SF1">
    <property type="entry name" value="HEPARIN-SULFATE LYASE"/>
    <property type="match status" value="1"/>
</dbReference>
<dbReference type="SUPFAM" id="SSF48230">
    <property type="entry name" value="Chondroitin AC/alginate lyase"/>
    <property type="match status" value="1"/>
</dbReference>
<proteinExistence type="predicted"/>
<gene>
    <name evidence="8" type="ORF">F0145_10985</name>
</gene>
<keyword evidence="2 5" id="KW-0732">Signal</keyword>
<dbReference type="AlphaFoldDB" id="A0A5M6DJJ2"/>
<protein>
    <submittedName>
        <fullName evidence="8">T9SS type A sorting domain-containing protein</fullName>
    </submittedName>
</protein>
<dbReference type="Gene3D" id="1.50.10.100">
    <property type="entry name" value="Chondroitin AC/alginate lyase"/>
    <property type="match status" value="1"/>
</dbReference>
<evidence type="ECO:0000313" key="9">
    <source>
        <dbReference type="Proteomes" id="UP000323426"/>
    </source>
</evidence>
<dbReference type="Pfam" id="PF18962">
    <property type="entry name" value="Por_Secre_tail"/>
    <property type="match status" value="1"/>
</dbReference>
<name>A0A5M6DJJ2_9BACT</name>